<accession>A0AAV0X7N8</accession>
<feature type="compositionally biased region" description="Polar residues" evidence="1">
    <location>
        <begin position="68"/>
        <end position="77"/>
    </location>
</feature>
<evidence type="ECO:0000313" key="2">
    <source>
        <dbReference type="EMBL" id="CAI6363716.1"/>
    </source>
</evidence>
<sequence>MCMDQGGFDPLVKVQAPELDRRRDTVDSHTMPKGTRSDGKASRAGRVPAAGDISLPHQPFVGIHPRRSNTYLSSSVNHGFLSPYSEPRPLRH</sequence>
<keyword evidence="3" id="KW-1185">Reference proteome</keyword>
<evidence type="ECO:0000313" key="3">
    <source>
        <dbReference type="Proteomes" id="UP001160148"/>
    </source>
</evidence>
<dbReference type="EMBL" id="CARXXK010000003">
    <property type="protein sequence ID" value="CAI6363716.1"/>
    <property type="molecule type" value="Genomic_DNA"/>
</dbReference>
<evidence type="ECO:0000256" key="1">
    <source>
        <dbReference type="SAM" id="MobiDB-lite"/>
    </source>
</evidence>
<organism evidence="2 3">
    <name type="scientific">Macrosiphum euphorbiae</name>
    <name type="common">potato aphid</name>
    <dbReference type="NCBI Taxonomy" id="13131"/>
    <lineage>
        <taxon>Eukaryota</taxon>
        <taxon>Metazoa</taxon>
        <taxon>Ecdysozoa</taxon>
        <taxon>Arthropoda</taxon>
        <taxon>Hexapoda</taxon>
        <taxon>Insecta</taxon>
        <taxon>Pterygota</taxon>
        <taxon>Neoptera</taxon>
        <taxon>Paraneoptera</taxon>
        <taxon>Hemiptera</taxon>
        <taxon>Sternorrhyncha</taxon>
        <taxon>Aphidomorpha</taxon>
        <taxon>Aphidoidea</taxon>
        <taxon>Aphididae</taxon>
        <taxon>Macrosiphini</taxon>
        <taxon>Macrosiphum</taxon>
    </lineage>
</organism>
<feature type="compositionally biased region" description="Basic and acidic residues" evidence="1">
    <location>
        <begin position="18"/>
        <end position="27"/>
    </location>
</feature>
<proteinExistence type="predicted"/>
<reference evidence="2 3" key="1">
    <citation type="submission" date="2023-01" db="EMBL/GenBank/DDBJ databases">
        <authorList>
            <person name="Whitehead M."/>
        </authorList>
    </citation>
    <scope>NUCLEOTIDE SEQUENCE [LARGE SCALE GENOMIC DNA]</scope>
</reference>
<feature type="region of interest" description="Disordered" evidence="1">
    <location>
        <begin position="1"/>
        <end position="92"/>
    </location>
</feature>
<dbReference type="Proteomes" id="UP001160148">
    <property type="component" value="Unassembled WGS sequence"/>
</dbReference>
<name>A0AAV0X7N8_9HEMI</name>
<comment type="caution">
    <text evidence="2">The sequence shown here is derived from an EMBL/GenBank/DDBJ whole genome shotgun (WGS) entry which is preliminary data.</text>
</comment>
<protein>
    <submittedName>
        <fullName evidence="2">Uncharacterized protein</fullName>
    </submittedName>
</protein>
<dbReference type="AlphaFoldDB" id="A0AAV0X7N8"/>
<gene>
    <name evidence="2" type="ORF">MEUPH1_LOCUS18624</name>
</gene>